<dbReference type="InterPro" id="IPR057661">
    <property type="entry name" value="RsdA/BaiN/AoA(So)_Rossmann"/>
</dbReference>
<dbReference type="PRINTS" id="PR00411">
    <property type="entry name" value="PNDRDTASEI"/>
</dbReference>
<dbReference type="Proteomes" id="UP001168552">
    <property type="component" value="Unassembled WGS sequence"/>
</dbReference>
<evidence type="ECO:0000313" key="6">
    <source>
        <dbReference type="EMBL" id="MDN4164102.1"/>
    </source>
</evidence>
<accession>A0ABT8F0Z3</accession>
<organism evidence="6 7">
    <name type="scientific">Shiella aurantiaca</name>
    <dbReference type="NCBI Taxonomy" id="3058365"/>
    <lineage>
        <taxon>Bacteria</taxon>
        <taxon>Pseudomonadati</taxon>
        <taxon>Bacteroidota</taxon>
        <taxon>Cytophagia</taxon>
        <taxon>Cytophagales</taxon>
        <taxon>Shiellaceae</taxon>
        <taxon>Shiella</taxon>
    </lineage>
</organism>
<feature type="domain" description="RsdA/BaiN/AoA(So)-like insert" evidence="5">
    <location>
        <begin position="188"/>
        <end position="349"/>
    </location>
</feature>
<dbReference type="InterPro" id="IPR023166">
    <property type="entry name" value="BaiN-like_dom_sf"/>
</dbReference>
<dbReference type="Pfam" id="PF22780">
    <property type="entry name" value="HI0933_like_1st"/>
    <property type="match status" value="1"/>
</dbReference>
<dbReference type="Pfam" id="PF03486">
    <property type="entry name" value="HI0933_like"/>
    <property type="match status" value="1"/>
</dbReference>
<name>A0ABT8F0Z3_9BACT</name>
<dbReference type="EMBL" id="JAUHJS010000001">
    <property type="protein sequence ID" value="MDN4164102.1"/>
    <property type="molecule type" value="Genomic_DNA"/>
</dbReference>
<keyword evidence="2" id="KW-0285">Flavoprotein</keyword>
<dbReference type="SUPFAM" id="SSF160996">
    <property type="entry name" value="HI0933 insert domain-like"/>
    <property type="match status" value="1"/>
</dbReference>
<dbReference type="InterPro" id="IPR004792">
    <property type="entry name" value="BaiN-like"/>
</dbReference>
<dbReference type="PRINTS" id="PR00368">
    <property type="entry name" value="FADPNR"/>
</dbReference>
<keyword evidence="7" id="KW-1185">Reference proteome</keyword>
<evidence type="ECO:0000259" key="5">
    <source>
        <dbReference type="Pfam" id="PF22780"/>
    </source>
</evidence>
<keyword evidence="3" id="KW-0274">FAD</keyword>
<dbReference type="Gene3D" id="3.50.50.60">
    <property type="entry name" value="FAD/NAD(P)-binding domain"/>
    <property type="match status" value="1"/>
</dbReference>
<dbReference type="InterPro" id="IPR036188">
    <property type="entry name" value="FAD/NAD-bd_sf"/>
</dbReference>
<reference evidence="6" key="1">
    <citation type="submission" date="2023-06" db="EMBL/GenBank/DDBJ databases">
        <title>Cytophagales bacterium Strain LB-30, isolated from soil.</title>
        <authorList>
            <person name="Liu B."/>
        </authorList>
    </citation>
    <scope>NUCLEOTIDE SEQUENCE</scope>
    <source>
        <strain evidence="6">LB-30</strain>
    </source>
</reference>
<comment type="caution">
    <text evidence="6">The sequence shown here is derived from an EMBL/GenBank/DDBJ whole genome shotgun (WGS) entry which is preliminary data.</text>
</comment>
<evidence type="ECO:0000259" key="4">
    <source>
        <dbReference type="Pfam" id="PF03486"/>
    </source>
</evidence>
<protein>
    <submittedName>
        <fullName evidence="6">NAD(P)/FAD-dependent oxidoreductase</fullName>
    </submittedName>
</protein>
<dbReference type="Gene3D" id="1.10.8.260">
    <property type="entry name" value="HI0933 insert domain-like"/>
    <property type="match status" value="1"/>
</dbReference>
<dbReference type="PANTHER" id="PTHR42887">
    <property type="entry name" value="OS12G0638800 PROTEIN"/>
    <property type="match status" value="1"/>
</dbReference>
<dbReference type="Gene3D" id="2.40.30.10">
    <property type="entry name" value="Translation factors"/>
    <property type="match status" value="1"/>
</dbReference>
<evidence type="ECO:0000256" key="1">
    <source>
        <dbReference type="ARBA" id="ARBA00001974"/>
    </source>
</evidence>
<dbReference type="PANTHER" id="PTHR42887:SF2">
    <property type="entry name" value="OS12G0638800 PROTEIN"/>
    <property type="match status" value="1"/>
</dbReference>
<feature type="domain" description="RsdA/BaiN/AoA(So)-like Rossmann fold-like" evidence="4">
    <location>
        <begin position="4"/>
        <end position="402"/>
    </location>
</feature>
<evidence type="ECO:0000256" key="3">
    <source>
        <dbReference type="ARBA" id="ARBA00022827"/>
    </source>
</evidence>
<dbReference type="NCBIfam" id="TIGR00275">
    <property type="entry name" value="aminoacetone oxidase family FAD-binding enzyme"/>
    <property type="match status" value="1"/>
</dbReference>
<comment type="cofactor">
    <cofactor evidence="1">
        <name>FAD</name>
        <dbReference type="ChEBI" id="CHEBI:57692"/>
    </cofactor>
</comment>
<proteinExistence type="predicted"/>
<dbReference type="SUPFAM" id="SSF51905">
    <property type="entry name" value="FAD/NAD(P)-binding domain"/>
    <property type="match status" value="1"/>
</dbReference>
<evidence type="ECO:0000313" key="7">
    <source>
        <dbReference type="Proteomes" id="UP001168552"/>
    </source>
</evidence>
<gene>
    <name evidence="6" type="ORF">QWY31_01250</name>
</gene>
<dbReference type="InterPro" id="IPR055178">
    <property type="entry name" value="RsdA/BaiN/AoA(So)-like_dom"/>
</dbReference>
<dbReference type="RefSeq" id="WP_320002628.1">
    <property type="nucleotide sequence ID" value="NZ_JAUHJS010000001.1"/>
</dbReference>
<evidence type="ECO:0000256" key="2">
    <source>
        <dbReference type="ARBA" id="ARBA00022630"/>
    </source>
</evidence>
<sequence length="408" mass="45275">MVYDCVVIGGGAAGFFSALALKERKPHARILILEKSNKLLAKVRVSGGGRCNVTHACFEAQVLSKNYPRGEKNLKNLFKTFQTSDTVAWFEKRGVKLHTEADGRVFPVTNSSETIIQCFLQEAQRTKIEIRTSAEVKSFSLTEGVYTVSLAQEQVQTKNLVIATGGYPKLESYQWIAESADVSLESPVPSLFTCNIPQSPLEDLAGISVPKAQVKITGTKLAYSGPLLITHWGLSGPAILKLSAWGARILADKNYEYTLHINWCAQNTEDSLTGDLLTYKSAHAKRLVSSHPLYELPQRLWKRLVMLAEIPEDLRWLDMSKKQMNKLKENILRFECQVKGKSTFKEEFVTCGGISWDNLQLQTLEAKSSPGLFFAGEVLDADGITGGFNFQNAWTTAYVAAQAISERI</sequence>